<dbReference type="PANTHER" id="PTHR11710:SF0">
    <property type="entry name" value="40S RIBOSOMAL PROTEIN S19"/>
    <property type="match status" value="1"/>
</dbReference>
<dbReference type="AlphaFoldDB" id="B3S4T5"/>
<dbReference type="InterPro" id="IPR001266">
    <property type="entry name" value="Ribosomal_eS19"/>
</dbReference>
<dbReference type="KEGG" id="tad:TRIADDRAFT_38108"/>
<dbReference type="FunCoup" id="B3S4T5">
    <property type="interactions" value="1384"/>
</dbReference>
<evidence type="ECO:0000256" key="3">
    <source>
        <dbReference type="ARBA" id="ARBA00023274"/>
    </source>
</evidence>
<dbReference type="SUPFAM" id="SSF46785">
    <property type="entry name" value="Winged helix' DNA-binding domain"/>
    <property type="match status" value="1"/>
</dbReference>
<dbReference type="CTD" id="6756510"/>
<gene>
    <name evidence="4" type="ORF">TRIADDRAFT_38108</name>
</gene>
<dbReference type="Pfam" id="PF01090">
    <property type="entry name" value="Ribosomal_S19e"/>
    <property type="match status" value="1"/>
</dbReference>
<dbReference type="GO" id="GO:0006412">
    <property type="term" value="P:translation"/>
    <property type="evidence" value="ECO:0007669"/>
    <property type="project" value="InterPro"/>
</dbReference>
<comment type="similarity">
    <text evidence="1">Belongs to the eukaryotic ribosomal protein eS19 family.</text>
</comment>
<evidence type="ECO:0000256" key="1">
    <source>
        <dbReference type="ARBA" id="ARBA00010014"/>
    </source>
</evidence>
<evidence type="ECO:0000313" key="5">
    <source>
        <dbReference type="Proteomes" id="UP000009022"/>
    </source>
</evidence>
<dbReference type="eggNOG" id="KOG3411">
    <property type="taxonomic scope" value="Eukaryota"/>
</dbReference>
<evidence type="ECO:0008006" key="6">
    <source>
        <dbReference type="Google" id="ProtNLM"/>
    </source>
</evidence>
<dbReference type="OrthoDB" id="428974at2759"/>
<evidence type="ECO:0000313" key="4">
    <source>
        <dbReference type="EMBL" id="EDV22270.1"/>
    </source>
</evidence>
<keyword evidence="3" id="KW-0687">Ribonucleoprotein</keyword>
<evidence type="ECO:0000256" key="2">
    <source>
        <dbReference type="ARBA" id="ARBA00022980"/>
    </source>
</evidence>
<dbReference type="PANTHER" id="PTHR11710">
    <property type="entry name" value="40S RIBOSOMAL PROTEIN S19"/>
    <property type="match status" value="1"/>
</dbReference>
<proteinExistence type="inferred from homology"/>
<dbReference type="SMART" id="SM01413">
    <property type="entry name" value="Ribosomal_S19e"/>
    <property type="match status" value="1"/>
</dbReference>
<dbReference type="STRING" id="10228.B3S4T5"/>
<name>B3S4T5_TRIAD</name>
<dbReference type="GO" id="GO:0003735">
    <property type="term" value="F:structural constituent of ribosome"/>
    <property type="evidence" value="ECO:0000318"/>
    <property type="project" value="GO_Central"/>
</dbReference>
<accession>B3S4T5</accession>
<dbReference type="InParanoid" id="B3S4T5"/>
<organism evidence="4 5">
    <name type="scientific">Trichoplax adhaerens</name>
    <name type="common">Trichoplax reptans</name>
    <dbReference type="NCBI Taxonomy" id="10228"/>
    <lineage>
        <taxon>Eukaryota</taxon>
        <taxon>Metazoa</taxon>
        <taxon>Placozoa</taxon>
        <taxon>Uniplacotomia</taxon>
        <taxon>Trichoplacea</taxon>
        <taxon>Trichoplacidae</taxon>
        <taxon>Trichoplax</taxon>
    </lineage>
</organism>
<dbReference type="OMA" id="WAPFVKT"/>
<sequence length="147" mass="16034">MTSGGVTVKDVSPHDFVKAFAAYLKKSGKLNVPDHVDLAKTNISKELAPYDPDWYYIRAAAVARRIYLQGGQGVGRIRRKYGAKKRRGSRPCHYSPGISGVARAVLQSLEGMKIIQKVADASGRYITSGGQRDLDRIAAQVAQKKSS</sequence>
<dbReference type="InterPro" id="IPR036390">
    <property type="entry name" value="WH_DNA-bd_sf"/>
</dbReference>
<dbReference type="Gene3D" id="1.10.10.10">
    <property type="entry name" value="Winged helix-like DNA-binding domain superfamily/Winged helix DNA-binding domain"/>
    <property type="match status" value="1"/>
</dbReference>
<dbReference type="GO" id="GO:0022627">
    <property type="term" value="C:cytosolic small ribosomal subunit"/>
    <property type="evidence" value="ECO:0000318"/>
    <property type="project" value="GO_Central"/>
</dbReference>
<protein>
    <recommendedName>
        <fullName evidence="6">40S ribosomal protein S19</fullName>
    </recommendedName>
</protein>
<reference evidence="4 5" key="1">
    <citation type="journal article" date="2008" name="Nature">
        <title>The Trichoplax genome and the nature of placozoans.</title>
        <authorList>
            <person name="Srivastava M."/>
            <person name="Begovic E."/>
            <person name="Chapman J."/>
            <person name="Putnam N.H."/>
            <person name="Hellsten U."/>
            <person name="Kawashima T."/>
            <person name="Kuo A."/>
            <person name="Mitros T."/>
            <person name="Salamov A."/>
            <person name="Carpenter M.L."/>
            <person name="Signorovitch A.Y."/>
            <person name="Moreno M.A."/>
            <person name="Kamm K."/>
            <person name="Grimwood J."/>
            <person name="Schmutz J."/>
            <person name="Shapiro H."/>
            <person name="Grigoriev I.V."/>
            <person name="Buss L.W."/>
            <person name="Schierwater B."/>
            <person name="Dellaporta S.L."/>
            <person name="Rokhsar D.S."/>
        </authorList>
    </citation>
    <scope>NUCLEOTIDE SEQUENCE [LARGE SCALE GENOMIC DNA]</scope>
    <source>
        <strain evidence="4 5">Grell-BS-1999</strain>
    </source>
</reference>
<dbReference type="EMBL" id="DS985250">
    <property type="protein sequence ID" value="EDV22270.1"/>
    <property type="molecule type" value="Genomic_DNA"/>
</dbReference>
<keyword evidence="2" id="KW-0689">Ribosomal protein</keyword>
<keyword evidence="5" id="KW-1185">Reference proteome</keyword>
<dbReference type="GO" id="GO:0000028">
    <property type="term" value="P:ribosomal small subunit assembly"/>
    <property type="evidence" value="ECO:0000318"/>
    <property type="project" value="GO_Central"/>
</dbReference>
<dbReference type="RefSeq" id="XP_002115425.1">
    <property type="nucleotide sequence ID" value="XM_002115389.1"/>
</dbReference>
<dbReference type="Proteomes" id="UP000009022">
    <property type="component" value="Unassembled WGS sequence"/>
</dbReference>
<dbReference type="InterPro" id="IPR036388">
    <property type="entry name" value="WH-like_DNA-bd_sf"/>
</dbReference>
<dbReference type="PhylomeDB" id="B3S4T5"/>
<dbReference type="GeneID" id="6756510"/>
<dbReference type="GO" id="GO:0003723">
    <property type="term" value="F:RNA binding"/>
    <property type="evidence" value="ECO:0000318"/>
    <property type="project" value="GO_Central"/>
</dbReference>
<dbReference type="FunFam" id="1.10.10.10:FF:000118">
    <property type="entry name" value="40S ribosomal protein S19"/>
    <property type="match status" value="1"/>
</dbReference>
<dbReference type="HOGENOM" id="CLU_108559_0_0_1"/>